<comment type="caution">
    <text evidence="2">The sequence shown here is derived from an EMBL/GenBank/DDBJ whole genome shotgun (WGS) entry which is preliminary data.</text>
</comment>
<name>A0A9X2KAR5_9ACTN</name>
<feature type="compositionally biased region" description="Gly residues" evidence="1">
    <location>
        <begin position="420"/>
        <end position="431"/>
    </location>
</feature>
<organism evidence="2 3">
    <name type="scientific">Nonomuraea thailandensis</name>
    <dbReference type="NCBI Taxonomy" id="1188745"/>
    <lineage>
        <taxon>Bacteria</taxon>
        <taxon>Bacillati</taxon>
        <taxon>Actinomycetota</taxon>
        <taxon>Actinomycetes</taxon>
        <taxon>Streptosporangiales</taxon>
        <taxon>Streptosporangiaceae</taxon>
        <taxon>Nonomuraea</taxon>
    </lineage>
</organism>
<sequence>MERGWVRPRPALDRRLDGALTHRLTCLVATTGYGKSTALTGWGQAVGAVLHRLGPADRDLPTLAGTVAAALSAKVPGLPADLLTAAAAPLGPDADELSKAAALAGALAEALAQRLRRGLVLVFDGIEAIAGAAGPVRYVETLVRAAPRHLHLVTASRAPLPFPTARLRQDHDVLDLDAGDLSLTPDETAAWARALLGEAGADIAAELHRTCGGWPAAVQAALDALAREDPATWRGVVAGLTANSATLERLTLAAFKDLPPAMRELLRAATVLPVLTSGLAATLGAPPDTVDALASRGLFLEPAGPDGHRLTATADAVRGRGHRPRGGRPPRRGPGPPGQERAGAGGRAGQALPGRLDSGAGRAGHARADAAAAGDPAARRDRADEQGDRRPADVVQADGGEPPAGRLRQARRERPYPGGSPAGGVVGLRPA</sequence>
<keyword evidence="3" id="KW-1185">Reference proteome</keyword>
<gene>
    <name evidence="2" type="ORF">HD597_010271</name>
</gene>
<feature type="compositionally biased region" description="Basic residues" evidence="1">
    <location>
        <begin position="319"/>
        <end position="331"/>
    </location>
</feature>
<protein>
    <submittedName>
        <fullName evidence="2">ATP/maltotriose-dependent transcriptional regulator MalT</fullName>
    </submittedName>
</protein>
<accession>A0A9X2KAR5</accession>
<feature type="region of interest" description="Disordered" evidence="1">
    <location>
        <begin position="300"/>
        <end position="431"/>
    </location>
</feature>
<dbReference type="AlphaFoldDB" id="A0A9X2KAR5"/>
<feature type="compositionally biased region" description="Basic and acidic residues" evidence="1">
    <location>
        <begin position="377"/>
        <end position="392"/>
    </location>
</feature>
<dbReference type="EMBL" id="JAMZEB010000002">
    <property type="protein sequence ID" value="MCP2363251.1"/>
    <property type="molecule type" value="Genomic_DNA"/>
</dbReference>
<evidence type="ECO:0000256" key="1">
    <source>
        <dbReference type="SAM" id="MobiDB-lite"/>
    </source>
</evidence>
<reference evidence="2" key="1">
    <citation type="submission" date="2022-06" db="EMBL/GenBank/DDBJ databases">
        <title>Sequencing the genomes of 1000 actinobacteria strains.</title>
        <authorList>
            <person name="Klenk H.-P."/>
        </authorList>
    </citation>
    <scope>NUCLEOTIDE SEQUENCE</scope>
    <source>
        <strain evidence="2">DSM 46694</strain>
    </source>
</reference>
<evidence type="ECO:0000313" key="3">
    <source>
        <dbReference type="Proteomes" id="UP001139648"/>
    </source>
</evidence>
<dbReference type="Proteomes" id="UP001139648">
    <property type="component" value="Unassembled WGS sequence"/>
</dbReference>
<proteinExistence type="predicted"/>
<evidence type="ECO:0000313" key="2">
    <source>
        <dbReference type="EMBL" id="MCP2363251.1"/>
    </source>
</evidence>